<gene>
    <name evidence="12" type="ORF">HMPREF2086_00587</name>
</gene>
<evidence type="ECO:0000256" key="3">
    <source>
        <dbReference type="ARBA" id="ARBA00005012"/>
    </source>
</evidence>
<organism evidence="12 13">
    <name type="scientific">Helicobacter macacae MIT 99-5501</name>
    <dbReference type="NCBI Taxonomy" id="1357400"/>
    <lineage>
        <taxon>Bacteria</taxon>
        <taxon>Pseudomonadati</taxon>
        <taxon>Campylobacterota</taxon>
        <taxon>Epsilonproteobacteria</taxon>
        <taxon>Campylobacterales</taxon>
        <taxon>Helicobacteraceae</taxon>
        <taxon>Helicobacter</taxon>
    </lineage>
</organism>
<keyword evidence="8" id="KW-0274">FAD</keyword>
<sequence length="452" mass="50930">MEKHFDVAIIGGGVSGNALFWTLSEYAKIGSIAIVEKCGRLAQVSSNVKANSQTIHDGSIETNYTAEKAKKVRLSAKKVETYALKHNLQNKIIFQMQKMAIGVGDRECEFMRKRHSEFLEVFPDMEWFEKDKIKELEPHIILGQDGRSDRPENIVGSGYRQAWCGMNFELLSEDFAARALENNPKNEVLLNFWVKEIRAKDEGYYLISRGGDAISAKFVLVNAGSYSLILAQSMGYGMNLGCLPMAGSFYFAPTLLKGKVYMVQNPKLPFAALHGDPDINANGRTRIGPTAIAMPKLERKKHWYNGISLSELRQVDFHREVFGVLFDLIMDSEIRAYAIRNMIFEFPYFGKRLFLKDARKLIPSLKLEDIQYADGYGEVRPQVIDRTAKKLELGEKKIITNKGITFNMTPSPGATSCLQNALVDAQEITSYLGVSFDKERFLADLSPEELKS</sequence>
<dbReference type="PANTHER" id="PTHR43104:SF2">
    <property type="entry name" value="L-2-HYDROXYGLUTARATE DEHYDROGENASE, MITOCHONDRIAL"/>
    <property type="match status" value="1"/>
</dbReference>
<keyword evidence="13" id="KW-1185">Reference proteome</keyword>
<evidence type="ECO:0000256" key="6">
    <source>
        <dbReference type="ARBA" id="ARBA00022532"/>
    </source>
</evidence>
<keyword evidence="6" id="KW-0816">Tricarboxylic acid cycle</keyword>
<dbReference type="PANTHER" id="PTHR43104">
    <property type="entry name" value="L-2-HYDROXYGLUTARATE DEHYDROGENASE, MITOCHONDRIAL"/>
    <property type="match status" value="1"/>
</dbReference>
<dbReference type="GO" id="GO:0006099">
    <property type="term" value="P:tricarboxylic acid cycle"/>
    <property type="evidence" value="ECO:0007669"/>
    <property type="project" value="UniProtKB-UniPathway"/>
</dbReference>
<evidence type="ECO:0000256" key="2">
    <source>
        <dbReference type="ARBA" id="ARBA00001974"/>
    </source>
</evidence>
<protein>
    <recommendedName>
        <fullName evidence="5">malate dehydrogenase (quinone)</fullName>
        <ecNumber evidence="5">1.1.5.4</ecNumber>
    </recommendedName>
    <alternativeName>
        <fullName evidence="11">MQO</fullName>
    </alternativeName>
    <alternativeName>
        <fullName evidence="10">Malate dehydrogenase [quinone]</fullName>
    </alternativeName>
</protein>
<dbReference type="GO" id="GO:0008924">
    <property type="term" value="F:L-malate dehydrogenase (quinone) activity"/>
    <property type="evidence" value="ECO:0007669"/>
    <property type="project" value="UniProtKB-EC"/>
</dbReference>
<evidence type="ECO:0000256" key="10">
    <source>
        <dbReference type="ARBA" id="ARBA00030660"/>
    </source>
</evidence>
<dbReference type="Gene3D" id="3.30.9.10">
    <property type="entry name" value="D-Amino Acid Oxidase, subunit A, domain 2"/>
    <property type="match status" value="1"/>
</dbReference>
<evidence type="ECO:0000256" key="7">
    <source>
        <dbReference type="ARBA" id="ARBA00022630"/>
    </source>
</evidence>
<proteinExistence type="inferred from homology"/>
<name>V8CDR9_9HELI</name>
<dbReference type="OrthoDB" id="5337444at2"/>
<reference evidence="12 13" key="1">
    <citation type="journal article" date="2014" name="Genome Announc.">
        <title>Draft genome sequences of six enterohepatic helicobacter species isolated from humans and one from rhesus macaques.</title>
        <authorList>
            <person name="Shen Z."/>
            <person name="Sheh A."/>
            <person name="Young S.K."/>
            <person name="Abouelliel A."/>
            <person name="Ward D.V."/>
            <person name="Earl A.M."/>
            <person name="Fox J.G."/>
        </authorList>
    </citation>
    <scope>NUCLEOTIDE SEQUENCE [LARGE SCALE GENOMIC DNA]</scope>
    <source>
        <strain evidence="12 13">MIT 99-5501</strain>
    </source>
</reference>
<comment type="caution">
    <text evidence="12">The sequence shown here is derived from an EMBL/GenBank/DDBJ whole genome shotgun (WGS) entry which is preliminary data.</text>
</comment>
<dbReference type="STRING" id="1357400.HMPREF2086_00587"/>
<dbReference type="Gene3D" id="3.50.50.60">
    <property type="entry name" value="FAD/NAD(P)-binding domain"/>
    <property type="match status" value="1"/>
</dbReference>
<accession>V8CDR9</accession>
<dbReference type="PATRIC" id="fig|1357400.3.peg.806"/>
<dbReference type="RefSeq" id="WP_023927312.1">
    <property type="nucleotide sequence ID" value="NZ_KI669454.1"/>
</dbReference>
<dbReference type="AlphaFoldDB" id="V8CDR9"/>
<evidence type="ECO:0000313" key="13">
    <source>
        <dbReference type="Proteomes" id="UP000018731"/>
    </source>
</evidence>
<dbReference type="EMBL" id="AZJI01000001">
    <property type="protein sequence ID" value="ETD25247.1"/>
    <property type="molecule type" value="Genomic_DNA"/>
</dbReference>
<dbReference type="HOGENOM" id="CLU_613842_0_0_7"/>
<evidence type="ECO:0000256" key="9">
    <source>
        <dbReference type="ARBA" id="ARBA00023002"/>
    </source>
</evidence>
<evidence type="ECO:0000313" key="12">
    <source>
        <dbReference type="EMBL" id="ETD25247.1"/>
    </source>
</evidence>
<evidence type="ECO:0000256" key="5">
    <source>
        <dbReference type="ARBA" id="ARBA00013026"/>
    </source>
</evidence>
<evidence type="ECO:0000256" key="4">
    <source>
        <dbReference type="ARBA" id="ARBA00006389"/>
    </source>
</evidence>
<dbReference type="InterPro" id="IPR036188">
    <property type="entry name" value="FAD/NAD-bd_sf"/>
</dbReference>
<dbReference type="eggNOG" id="COG0579">
    <property type="taxonomic scope" value="Bacteria"/>
</dbReference>
<keyword evidence="7" id="KW-0285">Flavoprotein</keyword>
<dbReference type="GO" id="GO:0005737">
    <property type="term" value="C:cytoplasm"/>
    <property type="evidence" value="ECO:0007669"/>
    <property type="project" value="TreeGrafter"/>
</dbReference>
<dbReference type="UniPathway" id="UPA00223">
    <property type="reaction ID" value="UER01008"/>
</dbReference>
<evidence type="ECO:0000256" key="11">
    <source>
        <dbReference type="ARBA" id="ARBA00031550"/>
    </source>
</evidence>
<comment type="catalytic activity">
    <reaction evidence="1">
        <text>(S)-malate + a quinone = a quinol + oxaloacetate</text>
        <dbReference type="Rhea" id="RHEA:46012"/>
        <dbReference type="ChEBI" id="CHEBI:15589"/>
        <dbReference type="ChEBI" id="CHEBI:16452"/>
        <dbReference type="ChEBI" id="CHEBI:24646"/>
        <dbReference type="ChEBI" id="CHEBI:132124"/>
        <dbReference type="EC" id="1.1.5.4"/>
    </reaction>
</comment>
<dbReference type="EC" id="1.1.5.4" evidence="5"/>
<dbReference type="SUPFAM" id="SSF51905">
    <property type="entry name" value="FAD/NAD(P)-binding domain"/>
    <property type="match status" value="1"/>
</dbReference>
<keyword evidence="9" id="KW-0560">Oxidoreductase</keyword>
<dbReference type="Proteomes" id="UP000018731">
    <property type="component" value="Unassembled WGS sequence"/>
</dbReference>
<comment type="pathway">
    <text evidence="3">Carbohydrate metabolism; tricarboxylic acid cycle; oxaloacetate from (S)-malate (quinone route): step 1/1.</text>
</comment>
<dbReference type="InterPro" id="IPR006231">
    <property type="entry name" value="MQO"/>
</dbReference>
<dbReference type="GO" id="GO:0047545">
    <property type="term" value="F:(S)-2-hydroxyglutarate dehydrogenase activity"/>
    <property type="evidence" value="ECO:0007669"/>
    <property type="project" value="TreeGrafter"/>
</dbReference>
<evidence type="ECO:0000256" key="1">
    <source>
        <dbReference type="ARBA" id="ARBA00001139"/>
    </source>
</evidence>
<dbReference type="Pfam" id="PF06039">
    <property type="entry name" value="Mqo"/>
    <property type="match status" value="1"/>
</dbReference>
<evidence type="ECO:0000256" key="8">
    <source>
        <dbReference type="ARBA" id="ARBA00022827"/>
    </source>
</evidence>
<comment type="similarity">
    <text evidence="4">Belongs to the MQO family.</text>
</comment>
<comment type="cofactor">
    <cofactor evidence="2">
        <name>FAD</name>
        <dbReference type="ChEBI" id="CHEBI:57692"/>
    </cofactor>
</comment>